<dbReference type="Proteomes" id="UP000694546">
    <property type="component" value="Chromosome 20"/>
</dbReference>
<protein>
    <submittedName>
        <fullName evidence="6">Uncharacterized protein</fullName>
    </submittedName>
</protein>
<sequence>CTLFSVVCLSGSDRSPLHDAAFQGRPLSLRTLLTQGFPADLRSLDGVTALHEACLAGHAPCTRLLLEHGATVTSSDGATPLLNACRRGSAACVRLLLGRGPAVPTNQLLAGAVHEAQKPSVWLTVSWDVSAPLDPDAPGSLLNTSTPSPIRSSLIGLENQSRLSITNA</sequence>
<name>A0A8C5F9T2_GADMO</name>
<accession>A0A8C5F9T2</accession>
<dbReference type="Gene3D" id="1.25.40.20">
    <property type="entry name" value="Ankyrin repeat-containing domain"/>
    <property type="match status" value="1"/>
</dbReference>
<reference evidence="6" key="1">
    <citation type="submission" date="2025-08" db="UniProtKB">
        <authorList>
            <consortium name="Ensembl"/>
        </authorList>
    </citation>
    <scope>IDENTIFICATION</scope>
</reference>
<dbReference type="SUPFAM" id="SSF48403">
    <property type="entry name" value="Ankyrin repeat"/>
    <property type="match status" value="1"/>
</dbReference>
<evidence type="ECO:0000256" key="1">
    <source>
        <dbReference type="ARBA" id="ARBA00005949"/>
    </source>
</evidence>
<reference evidence="6" key="2">
    <citation type="submission" date="2025-09" db="UniProtKB">
        <authorList>
            <consortium name="Ensembl"/>
        </authorList>
    </citation>
    <scope>IDENTIFICATION</scope>
</reference>
<dbReference type="PANTHER" id="PTHR24136:SF14">
    <property type="entry name" value="ANKYRIN REPEAT AND SOCS BOX PROTEIN 11"/>
    <property type="match status" value="1"/>
</dbReference>
<keyword evidence="3" id="KW-0833">Ubl conjugation pathway</keyword>
<comment type="similarity">
    <text evidence="1">Belongs to the ankyrin SOCS box (ASB) family.</text>
</comment>
<evidence type="ECO:0000256" key="3">
    <source>
        <dbReference type="ARBA" id="ARBA00022786"/>
    </source>
</evidence>
<dbReference type="GO" id="GO:0016567">
    <property type="term" value="P:protein ubiquitination"/>
    <property type="evidence" value="ECO:0007669"/>
    <property type="project" value="TreeGrafter"/>
</dbReference>
<dbReference type="PROSITE" id="PS50297">
    <property type="entry name" value="ANK_REP_REGION"/>
    <property type="match status" value="2"/>
</dbReference>
<dbReference type="OMA" id="HEASKRX"/>
<keyword evidence="7" id="KW-1185">Reference proteome</keyword>
<dbReference type="GO" id="GO:0005783">
    <property type="term" value="C:endoplasmic reticulum"/>
    <property type="evidence" value="ECO:0007669"/>
    <property type="project" value="UniProtKB-SubCell"/>
</dbReference>
<dbReference type="InterPro" id="IPR002110">
    <property type="entry name" value="Ankyrin_rpt"/>
</dbReference>
<dbReference type="GO" id="GO:0045732">
    <property type="term" value="P:positive regulation of protein catabolic process"/>
    <property type="evidence" value="ECO:0007669"/>
    <property type="project" value="TreeGrafter"/>
</dbReference>
<dbReference type="Ensembl" id="ENSGMOT00000020539.2">
    <property type="protein sequence ID" value="ENSGMOP00000020045.2"/>
    <property type="gene ID" value="ENSGMOG00000018651.2"/>
</dbReference>
<evidence type="ECO:0000256" key="4">
    <source>
        <dbReference type="ARBA" id="ARBA00023043"/>
    </source>
</evidence>
<dbReference type="PROSITE" id="PS50088">
    <property type="entry name" value="ANK_REPEAT"/>
    <property type="match status" value="2"/>
</dbReference>
<dbReference type="SMART" id="SM00248">
    <property type="entry name" value="ANK"/>
    <property type="match status" value="3"/>
</dbReference>
<evidence type="ECO:0000313" key="7">
    <source>
        <dbReference type="Proteomes" id="UP000694546"/>
    </source>
</evidence>
<dbReference type="InterPro" id="IPR036770">
    <property type="entry name" value="Ankyrin_rpt-contain_sf"/>
</dbReference>
<keyword evidence="2" id="KW-0677">Repeat</keyword>
<dbReference type="AlphaFoldDB" id="A0A8C5F9T2"/>
<dbReference type="Pfam" id="PF12796">
    <property type="entry name" value="Ank_2"/>
    <property type="match status" value="1"/>
</dbReference>
<feature type="repeat" description="ANK" evidence="5">
    <location>
        <begin position="45"/>
        <end position="77"/>
    </location>
</feature>
<evidence type="ECO:0000256" key="2">
    <source>
        <dbReference type="ARBA" id="ARBA00022737"/>
    </source>
</evidence>
<proteinExistence type="inferred from homology"/>
<dbReference type="PANTHER" id="PTHR24136">
    <property type="entry name" value="SOWAH (DROSOPHILA) HOMOLOG"/>
    <property type="match status" value="1"/>
</dbReference>
<evidence type="ECO:0000256" key="5">
    <source>
        <dbReference type="PROSITE-ProRule" id="PRU00023"/>
    </source>
</evidence>
<organism evidence="6 7">
    <name type="scientific">Gadus morhua</name>
    <name type="common">Atlantic cod</name>
    <dbReference type="NCBI Taxonomy" id="8049"/>
    <lineage>
        <taxon>Eukaryota</taxon>
        <taxon>Metazoa</taxon>
        <taxon>Chordata</taxon>
        <taxon>Craniata</taxon>
        <taxon>Vertebrata</taxon>
        <taxon>Euteleostomi</taxon>
        <taxon>Actinopterygii</taxon>
        <taxon>Neopterygii</taxon>
        <taxon>Teleostei</taxon>
        <taxon>Neoteleostei</taxon>
        <taxon>Acanthomorphata</taxon>
        <taxon>Zeiogadaria</taxon>
        <taxon>Gadariae</taxon>
        <taxon>Gadiformes</taxon>
        <taxon>Gadoidei</taxon>
        <taxon>Gadidae</taxon>
        <taxon>Gadus</taxon>
    </lineage>
</organism>
<dbReference type="GO" id="GO:0035556">
    <property type="term" value="P:intracellular signal transduction"/>
    <property type="evidence" value="ECO:0007669"/>
    <property type="project" value="InterPro"/>
</dbReference>
<evidence type="ECO:0000313" key="6">
    <source>
        <dbReference type="Ensembl" id="ENSGMOP00000020045.2"/>
    </source>
</evidence>
<feature type="repeat" description="ANK" evidence="5">
    <location>
        <begin position="76"/>
        <end position="100"/>
    </location>
</feature>
<dbReference type="InterPro" id="IPR051573">
    <property type="entry name" value="Ankyrin-SOCS_box_domain"/>
</dbReference>
<keyword evidence="4 5" id="KW-0040">ANK repeat</keyword>
<dbReference type="GeneTree" id="ENSGT00940000166315"/>